<comment type="caution">
    <text evidence="8">The sequence shown here is derived from an EMBL/GenBank/DDBJ whole genome shotgun (WGS) entry which is preliminary data.</text>
</comment>
<keyword evidence="8" id="KW-0808">Transferase</keyword>
<evidence type="ECO:0000256" key="2">
    <source>
        <dbReference type="ARBA" id="ARBA00022964"/>
    </source>
</evidence>
<dbReference type="Pfam" id="PF13532">
    <property type="entry name" value="2OG-FeII_Oxy_2"/>
    <property type="match status" value="1"/>
</dbReference>
<reference evidence="9" key="1">
    <citation type="journal article" date="2018" name="Front. Microbiol.">
        <title>Genome-Based Analysis Reveals the Taxonomy and Diversity of the Family Idiomarinaceae.</title>
        <authorList>
            <person name="Liu Y."/>
            <person name="Lai Q."/>
            <person name="Shao Z."/>
        </authorList>
    </citation>
    <scope>NUCLEOTIDE SEQUENCE [LARGE SCALE GENOMIC DNA]</scope>
    <source>
        <strain evidence="9">KYW314</strain>
    </source>
</reference>
<dbReference type="GO" id="GO:0005737">
    <property type="term" value="C:cytoplasm"/>
    <property type="evidence" value="ECO:0007669"/>
    <property type="project" value="TreeGrafter"/>
</dbReference>
<evidence type="ECO:0000313" key="9">
    <source>
        <dbReference type="Proteomes" id="UP000287766"/>
    </source>
</evidence>
<dbReference type="PANTHER" id="PTHR16557">
    <property type="entry name" value="ALKYLATED DNA REPAIR PROTEIN ALKB-RELATED"/>
    <property type="match status" value="1"/>
</dbReference>
<feature type="binding site" evidence="5">
    <location>
        <position position="125"/>
    </location>
    <ligand>
        <name>substrate</name>
    </ligand>
</feature>
<evidence type="ECO:0000256" key="1">
    <source>
        <dbReference type="ARBA" id="ARBA00022723"/>
    </source>
</evidence>
<evidence type="ECO:0000259" key="7">
    <source>
        <dbReference type="PROSITE" id="PS51471"/>
    </source>
</evidence>
<keyword evidence="1 6" id="KW-0479">Metal-binding</keyword>
<keyword evidence="3" id="KW-0560">Oxidoreductase</keyword>
<evidence type="ECO:0000256" key="5">
    <source>
        <dbReference type="PIRSR" id="PIRSR604574-1"/>
    </source>
</evidence>
<dbReference type="GO" id="GO:0035513">
    <property type="term" value="P:oxidative RNA demethylation"/>
    <property type="evidence" value="ECO:0007669"/>
    <property type="project" value="TreeGrafter"/>
</dbReference>
<feature type="domain" description="Fe2OG dioxygenase" evidence="7">
    <location>
        <begin position="103"/>
        <end position="203"/>
    </location>
</feature>
<feature type="binding site" evidence="5">
    <location>
        <position position="59"/>
    </location>
    <ligand>
        <name>substrate</name>
    </ligand>
</feature>
<keyword evidence="8" id="KW-0489">Methyltransferase</keyword>
<feature type="binding site" evidence="6">
    <location>
        <position position="121"/>
    </location>
    <ligand>
        <name>Fe cation</name>
        <dbReference type="ChEBI" id="CHEBI:24875"/>
        <note>catalytic</note>
    </ligand>
</feature>
<evidence type="ECO:0000313" key="8">
    <source>
        <dbReference type="EMBL" id="RUO42257.1"/>
    </source>
</evidence>
<dbReference type="GO" id="GO:0008168">
    <property type="term" value="F:methyltransferase activity"/>
    <property type="evidence" value="ECO:0007669"/>
    <property type="project" value="UniProtKB-KW"/>
</dbReference>
<feature type="binding site" evidence="5">
    <location>
        <begin position="110"/>
        <end position="112"/>
    </location>
    <ligand>
        <name>2-oxoglutarate</name>
        <dbReference type="ChEBI" id="CHEBI:16810"/>
    </ligand>
</feature>
<dbReference type="InterPro" id="IPR037151">
    <property type="entry name" value="AlkB-like_sf"/>
</dbReference>
<evidence type="ECO:0000256" key="6">
    <source>
        <dbReference type="PIRSR" id="PIRSR604574-2"/>
    </source>
</evidence>
<dbReference type="GO" id="GO:0035515">
    <property type="term" value="F:oxidative RNA demethylase activity"/>
    <property type="evidence" value="ECO:0007669"/>
    <property type="project" value="TreeGrafter"/>
</dbReference>
<dbReference type="SUPFAM" id="SSF51197">
    <property type="entry name" value="Clavaminate synthase-like"/>
    <property type="match status" value="1"/>
</dbReference>
<dbReference type="InterPro" id="IPR005123">
    <property type="entry name" value="Oxoglu/Fe-dep_dioxygenase_dom"/>
</dbReference>
<comment type="cofactor">
    <cofactor evidence="6">
        <name>Fe(2+)</name>
        <dbReference type="ChEBI" id="CHEBI:29033"/>
    </cofactor>
    <text evidence="6">Binds 1 Fe(2+) ion per subunit.</text>
</comment>
<name>A0A7Z6ZVX1_9GAMM</name>
<keyword evidence="4 6" id="KW-0408">Iron</keyword>
<organism evidence="8 9">
    <name type="scientific">Pseudidiomarina aestuarii</name>
    <dbReference type="NCBI Taxonomy" id="624146"/>
    <lineage>
        <taxon>Bacteria</taxon>
        <taxon>Pseudomonadati</taxon>
        <taxon>Pseudomonadota</taxon>
        <taxon>Gammaproteobacteria</taxon>
        <taxon>Alteromonadales</taxon>
        <taxon>Idiomarinaceae</taxon>
        <taxon>Pseudidiomarina</taxon>
    </lineage>
</organism>
<dbReference type="AlphaFoldDB" id="A0A7Z6ZVX1"/>
<dbReference type="Proteomes" id="UP000287766">
    <property type="component" value="Unassembled WGS sequence"/>
</dbReference>
<proteinExistence type="predicted"/>
<keyword evidence="2" id="KW-0223">Dioxygenase</keyword>
<feature type="binding site" evidence="5">
    <location>
        <position position="151"/>
    </location>
    <ligand>
        <name>substrate</name>
    </ligand>
</feature>
<dbReference type="GO" id="GO:0008198">
    <property type="term" value="F:ferrous iron binding"/>
    <property type="evidence" value="ECO:0007669"/>
    <property type="project" value="TreeGrafter"/>
</dbReference>
<evidence type="ECO:0000256" key="3">
    <source>
        <dbReference type="ARBA" id="ARBA00023002"/>
    </source>
</evidence>
<dbReference type="EMBL" id="PIPR01000001">
    <property type="protein sequence ID" value="RUO42257.1"/>
    <property type="molecule type" value="Genomic_DNA"/>
</dbReference>
<evidence type="ECO:0000256" key="4">
    <source>
        <dbReference type="ARBA" id="ARBA00023004"/>
    </source>
</evidence>
<dbReference type="NCBIfam" id="NF011930">
    <property type="entry name" value="PRK15401.1"/>
    <property type="match status" value="1"/>
</dbReference>
<dbReference type="InterPro" id="IPR027450">
    <property type="entry name" value="AlkB-like"/>
</dbReference>
<feature type="binding site" evidence="6">
    <location>
        <position position="177"/>
    </location>
    <ligand>
        <name>Fe cation</name>
        <dbReference type="ChEBI" id="CHEBI:24875"/>
        <note>catalytic</note>
    </ligand>
</feature>
<accession>A0A7Z6ZVX1</accession>
<protein>
    <submittedName>
        <fullName evidence="8">DNA oxidative demethylase AlkB</fullName>
    </submittedName>
</protein>
<sequence>MMQRWSADTLHWKGLARRYEKELMHAVETVFADAPPRQLQTPGGKTMSAAMTNSGDYGWVSDRKGYRYETKDPLSGRPWPTLPNVFHVLAEQAAAAAGYPDFRPDVALINQYQPGTAMGLHQDRDEADFTQPIVSISLGLPVIFLWGGLQRRDKPEQHLLEHGDVLVWGGADRLRFHGVKKLAKGTHPLCGQQRINITLRRAR</sequence>
<dbReference type="GO" id="GO:0032259">
    <property type="term" value="P:methylation"/>
    <property type="evidence" value="ECO:0007669"/>
    <property type="project" value="UniProtKB-KW"/>
</dbReference>
<keyword evidence="9" id="KW-1185">Reference proteome</keyword>
<dbReference type="RefSeq" id="WP_169929539.1">
    <property type="nucleotide sequence ID" value="NZ_PIPR01000001.1"/>
</dbReference>
<dbReference type="GO" id="GO:0035516">
    <property type="term" value="F:broad specificity oxidative DNA demethylase activity"/>
    <property type="evidence" value="ECO:0007669"/>
    <property type="project" value="TreeGrafter"/>
</dbReference>
<dbReference type="Gene3D" id="2.60.120.590">
    <property type="entry name" value="Alpha-ketoglutarate-dependent dioxygenase AlkB-like"/>
    <property type="match status" value="1"/>
</dbReference>
<feature type="binding site" evidence="5">
    <location>
        <begin position="194"/>
        <end position="200"/>
    </location>
    <ligand>
        <name>2-oxoglutarate</name>
        <dbReference type="ChEBI" id="CHEBI:16810"/>
    </ligand>
</feature>
<feature type="binding site" evidence="6">
    <location>
        <position position="123"/>
    </location>
    <ligand>
        <name>Fe cation</name>
        <dbReference type="ChEBI" id="CHEBI:24875"/>
        <note>catalytic</note>
    </ligand>
</feature>
<dbReference type="PANTHER" id="PTHR16557:SF2">
    <property type="entry name" value="NUCLEIC ACID DIOXYGENASE ALKBH1"/>
    <property type="match status" value="1"/>
</dbReference>
<dbReference type="InterPro" id="IPR004574">
    <property type="entry name" value="Alkb"/>
</dbReference>
<feature type="binding site" evidence="5">
    <location>
        <begin position="66"/>
        <end position="68"/>
    </location>
    <ligand>
        <name>substrate</name>
    </ligand>
</feature>
<gene>
    <name evidence="8" type="ORF">CWE22_00990</name>
</gene>
<dbReference type="PROSITE" id="PS51471">
    <property type="entry name" value="FE2OG_OXY"/>
    <property type="match status" value="1"/>
</dbReference>